<dbReference type="Proteomes" id="UP001174909">
    <property type="component" value="Unassembled WGS sequence"/>
</dbReference>
<accession>A0AA35REF7</accession>
<name>A0AA35REF7_GEOBA</name>
<evidence type="ECO:0000313" key="3">
    <source>
        <dbReference type="Proteomes" id="UP001174909"/>
    </source>
</evidence>
<comment type="caution">
    <text evidence="2">The sequence shown here is derived from an EMBL/GenBank/DDBJ whole genome shotgun (WGS) entry which is preliminary data.</text>
</comment>
<reference evidence="2" key="1">
    <citation type="submission" date="2023-03" db="EMBL/GenBank/DDBJ databases">
        <authorList>
            <person name="Steffen K."/>
            <person name="Cardenas P."/>
        </authorList>
    </citation>
    <scope>NUCLEOTIDE SEQUENCE</scope>
</reference>
<keyword evidence="2" id="KW-0413">Isomerase</keyword>
<gene>
    <name evidence="2" type="ORF">GBAR_LOCUS6470</name>
</gene>
<evidence type="ECO:0000259" key="1">
    <source>
        <dbReference type="Pfam" id="PF01261"/>
    </source>
</evidence>
<dbReference type="GO" id="GO:0016853">
    <property type="term" value="F:isomerase activity"/>
    <property type="evidence" value="ECO:0007669"/>
    <property type="project" value="UniProtKB-KW"/>
</dbReference>
<dbReference type="PANTHER" id="PTHR12110">
    <property type="entry name" value="HYDROXYPYRUVATE ISOMERASE"/>
    <property type="match status" value="1"/>
</dbReference>
<feature type="domain" description="Xylose isomerase-like TIM barrel" evidence="1">
    <location>
        <begin position="5"/>
        <end position="248"/>
    </location>
</feature>
<dbReference type="InterPro" id="IPR013022">
    <property type="entry name" value="Xyl_isomerase-like_TIM-brl"/>
</dbReference>
<organism evidence="2 3">
    <name type="scientific">Geodia barretti</name>
    <name type="common">Barrett's horny sponge</name>
    <dbReference type="NCBI Taxonomy" id="519541"/>
    <lineage>
        <taxon>Eukaryota</taxon>
        <taxon>Metazoa</taxon>
        <taxon>Porifera</taxon>
        <taxon>Demospongiae</taxon>
        <taxon>Heteroscleromorpha</taxon>
        <taxon>Tetractinellida</taxon>
        <taxon>Astrophorina</taxon>
        <taxon>Geodiidae</taxon>
        <taxon>Geodia</taxon>
    </lineage>
</organism>
<dbReference type="PANTHER" id="PTHR12110:SF48">
    <property type="entry name" value="BLL3656 PROTEIN"/>
    <property type="match status" value="1"/>
</dbReference>
<dbReference type="Pfam" id="PF01261">
    <property type="entry name" value="AP_endonuc_2"/>
    <property type="match status" value="1"/>
</dbReference>
<dbReference type="InterPro" id="IPR036237">
    <property type="entry name" value="Xyl_isomerase-like_sf"/>
</dbReference>
<evidence type="ECO:0000313" key="2">
    <source>
        <dbReference type="EMBL" id="CAI8009694.1"/>
    </source>
</evidence>
<sequence>MDKIRIASETGYSAIELWNDDLTAYEEQGGSLTDVKKALDDYGLSVPTVIALHGWLNTTGEEHQEAIEDAKRRMAQAAAVGSTYIISSPPREVADLQLGGENYRELLELGREFGVKPAMEFLGFVDGVNQVKHAWKVMEVADHPDSTIVLDPFHIYRGGGAIDDMRGIPGEKIAVFHFNDAPAQPAREAQSDADRVYPGDGILDLGQMISILKNAGYAGVISLELFNPNYWEQDPAEVARIGLEKMKAALSDS</sequence>
<proteinExistence type="predicted"/>
<keyword evidence="3" id="KW-1185">Reference proteome</keyword>
<dbReference type="AlphaFoldDB" id="A0AA35REF7"/>
<protein>
    <submittedName>
        <fullName evidence="2">Inosose isomerase</fullName>
    </submittedName>
</protein>
<dbReference type="SUPFAM" id="SSF51658">
    <property type="entry name" value="Xylose isomerase-like"/>
    <property type="match status" value="1"/>
</dbReference>
<dbReference type="Gene3D" id="3.20.20.150">
    <property type="entry name" value="Divalent-metal-dependent TIM barrel enzymes"/>
    <property type="match status" value="1"/>
</dbReference>
<dbReference type="InterPro" id="IPR050312">
    <property type="entry name" value="IolE/XylAMocC-like"/>
</dbReference>
<dbReference type="EMBL" id="CASHTH010000987">
    <property type="protein sequence ID" value="CAI8009694.1"/>
    <property type="molecule type" value="Genomic_DNA"/>
</dbReference>